<dbReference type="KEGG" id="ssan:NX02_15025"/>
<protein>
    <recommendedName>
        <fullName evidence="4">Fungal lipase-like domain-containing protein</fullName>
    </recommendedName>
</protein>
<evidence type="ECO:0000313" key="2">
    <source>
        <dbReference type="EMBL" id="AHE54689.1"/>
    </source>
</evidence>
<dbReference type="RefSeq" id="WP_025292892.1">
    <property type="nucleotide sequence ID" value="NZ_CP006644.1"/>
</dbReference>
<gene>
    <name evidence="2" type="ORF">NX02_15025</name>
</gene>
<dbReference type="Gene3D" id="3.40.50.1820">
    <property type="entry name" value="alpha/beta hydrolase"/>
    <property type="match status" value="1"/>
</dbReference>
<accession>W0A9T3</accession>
<feature type="region of interest" description="Disordered" evidence="1">
    <location>
        <begin position="1"/>
        <end position="22"/>
    </location>
</feature>
<dbReference type="Proteomes" id="UP000018851">
    <property type="component" value="Chromosome"/>
</dbReference>
<feature type="compositionally biased region" description="Low complexity" evidence="1">
    <location>
        <begin position="10"/>
        <end position="21"/>
    </location>
</feature>
<dbReference type="AlphaFoldDB" id="W0A9T3"/>
<evidence type="ECO:0000313" key="3">
    <source>
        <dbReference type="Proteomes" id="UP000018851"/>
    </source>
</evidence>
<keyword evidence="3" id="KW-1185">Reference proteome</keyword>
<sequence length="304" mass="31155">MVEAVRSVEPQSFAASSAIASPPAPANDIAGWWSPATAAPSTSVQAAAANDVSLTDRAQTNALLADDVYRAEPSPPDGYRVASAEELDKLGITPEMLEQPGSSFRARVYATDEGGETQYVVAFRGSQTGEDWRNNVEQALGLNSESYAKALEIGRSIARSDEAVTFTGHSLGGGLASAAAVASGREADTFNAAGLSQNTLDTARGIAAANDRGISTVQAYHVPGEMLTLLQEGGDRAIGGIVGGIFGGGIGGIGGALAADAPEAYGTHHTLPDVRPEGKGFFDGLNPIDRHGMDWVLAGTAALD</sequence>
<dbReference type="OrthoDB" id="7560402at2"/>
<dbReference type="PATRIC" id="fig|1123269.5.peg.2932"/>
<dbReference type="HOGENOM" id="CLU_923382_0_0_5"/>
<dbReference type="SUPFAM" id="SSF53474">
    <property type="entry name" value="alpha/beta-Hydrolases"/>
    <property type="match status" value="1"/>
</dbReference>
<dbReference type="Pfam" id="PF26363">
    <property type="entry name" value="Phospholipase-like"/>
    <property type="match status" value="1"/>
</dbReference>
<evidence type="ECO:0000256" key="1">
    <source>
        <dbReference type="SAM" id="MobiDB-lite"/>
    </source>
</evidence>
<proteinExistence type="predicted"/>
<dbReference type="STRING" id="1123269.NX02_15025"/>
<organism evidence="2 3">
    <name type="scientific">Sphingomonas sanxanigenens DSM 19645 = NX02</name>
    <dbReference type="NCBI Taxonomy" id="1123269"/>
    <lineage>
        <taxon>Bacteria</taxon>
        <taxon>Pseudomonadati</taxon>
        <taxon>Pseudomonadota</taxon>
        <taxon>Alphaproteobacteria</taxon>
        <taxon>Sphingomonadales</taxon>
        <taxon>Sphingomonadaceae</taxon>
        <taxon>Sphingomonas</taxon>
    </lineage>
</organism>
<dbReference type="EMBL" id="CP006644">
    <property type="protein sequence ID" value="AHE54689.1"/>
    <property type="molecule type" value="Genomic_DNA"/>
</dbReference>
<dbReference type="InterPro" id="IPR029058">
    <property type="entry name" value="AB_hydrolase_fold"/>
</dbReference>
<name>W0A9T3_9SPHN</name>
<dbReference type="eggNOG" id="COG4104">
    <property type="taxonomic scope" value="Bacteria"/>
</dbReference>
<evidence type="ECO:0008006" key="4">
    <source>
        <dbReference type="Google" id="ProtNLM"/>
    </source>
</evidence>
<reference evidence="2 3" key="1">
    <citation type="submission" date="2013-07" db="EMBL/GenBank/DDBJ databases">
        <title>Completed genome of Sphingomonas sanxanigenens NX02.</title>
        <authorList>
            <person name="Ma T."/>
            <person name="Huang H."/>
            <person name="Wu M."/>
            <person name="Li X."/>
            <person name="Li G."/>
        </authorList>
    </citation>
    <scope>NUCLEOTIDE SEQUENCE [LARGE SCALE GENOMIC DNA]</scope>
    <source>
        <strain evidence="2 3">NX02</strain>
    </source>
</reference>